<dbReference type="Proteomes" id="UP001221142">
    <property type="component" value="Unassembled WGS sequence"/>
</dbReference>
<organism evidence="2 3">
    <name type="scientific">Roridomyces roridus</name>
    <dbReference type="NCBI Taxonomy" id="1738132"/>
    <lineage>
        <taxon>Eukaryota</taxon>
        <taxon>Fungi</taxon>
        <taxon>Dikarya</taxon>
        <taxon>Basidiomycota</taxon>
        <taxon>Agaricomycotina</taxon>
        <taxon>Agaricomycetes</taxon>
        <taxon>Agaricomycetidae</taxon>
        <taxon>Agaricales</taxon>
        <taxon>Marasmiineae</taxon>
        <taxon>Mycenaceae</taxon>
        <taxon>Roridomyces</taxon>
    </lineage>
</organism>
<feature type="non-terminal residue" evidence="2">
    <location>
        <position position="1"/>
    </location>
</feature>
<accession>A0AAD7BEY8</accession>
<feature type="non-terminal residue" evidence="2">
    <location>
        <position position="92"/>
    </location>
</feature>
<name>A0AAD7BEY8_9AGAR</name>
<dbReference type="SUPFAM" id="SSF51735">
    <property type="entry name" value="NAD(P)-binding Rossmann-fold domains"/>
    <property type="match status" value="1"/>
</dbReference>
<dbReference type="Pfam" id="PF00106">
    <property type="entry name" value="adh_short"/>
    <property type="match status" value="1"/>
</dbReference>
<dbReference type="AlphaFoldDB" id="A0AAD7BEY8"/>
<dbReference type="Gene3D" id="3.40.50.720">
    <property type="entry name" value="NAD(P)-binding Rossmann-like Domain"/>
    <property type="match status" value="1"/>
</dbReference>
<protein>
    <submittedName>
        <fullName evidence="2">Uncharacterized protein</fullName>
    </submittedName>
</protein>
<sequence length="92" mass="9759">VILNVTSDMASNGLMAKIPKNFLHDFVAYNTSKAAANSYTIGLAKELDAEGIKVNTATPGFTSTKLNGFREGGKTSEQAAAILLPWALLDKD</sequence>
<keyword evidence="3" id="KW-1185">Reference proteome</keyword>
<dbReference type="PROSITE" id="PS00061">
    <property type="entry name" value="ADH_SHORT"/>
    <property type="match status" value="1"/>
</dbReference>
<dbReference type="EMBL" id="JARKIF010000018">
    <property type="protein sequence ID" value="KAJ7619337.1"/>
    <property type="molecule type" value="Genomic_DNA"/>
</dbReference>
<gene>
    <name evidence="2" type="ORF">FB45DRAFT_714617</name>
</gene>
<dbReference type="PRINTS" id="PR00081">
    <property type="entry name" value="GDHRDH"/>
</dbReference>
<dbReference type="InterPro" id="IPR002347">
    <property type="entry name" value="SDR_fam"/>
</dbReference>
<comment type="caution">
    <text evidence="2">The sequence shown here is derived from an EMBL/GenBank/DDBJ whole genome shotgun (WGS) entry which is preliminary data.</text>
</comment>
<evidence type="ECO:0000313" key="2">
    <source>
        <dbReference type="EMBL" id="KAJ7619337.1"/>
    </source>
</evidence>
<dbReference type="InterPro" id="IPR036291">
    <property type="entry name" value="NAD(P)-bd_dom_sf"/>
</dbReference>
<dbReference type="InterPro" id="IPR020904">
    <property type="entry name" value="Sc_DH/Rdtase_CS"/>
</dbReference>
<evidence type="ECO:0000313" key="3">
    <source>
        <dbReference type="Proteomes" id="UP001221142"/>
    </source>
</evidence>
<evidence type="ECO:0000256" key="1">
    <source>
        <dbReference type="ARBA" id="ARBA00022857"/>
    </source>
</evidence>
<proteinExistence type="predicted"/>
<keyword evidence="1" id="KW-0521">NADP</keyword>
<reference evidence="2" key="1">
    <citation type="submission" date="2023-03" db="EMBL/GenBank/DDBJ databases">
        <title>Massive genome expansion in bonnet fungi (Mycena s.s.) driven by repeated elements and novel gene families across ecological guilds.</title>
        <authorList>
            <consortium name="Lawrence Berkeley National Laboratory"/>
            <person name="Harder C.B."/>
            <person name="Miyauchi S."/>
            <person name="Viragh M."/>
            <person name="Kuo A."/>
            <person name="Thoen E."/>
            <person name="Andreopoulos B."/>
            <person name="Lu D."/>
            <person name="Skrede I."/>
            <person name="Drula E."/>
            <person name="Henrissat B."/>
            <person name="Morin E."/>
            <person name="Kohler A."/>
            <person name="Barry K."/>
            <person name="LaButti K."/>
            <person name="Morin E."/>
            <person name="Salamov A."/>
            <person name="Lipzen A."/>
            <person name="Mereny Z."/>
            <person name="Hegedus B."/>
            <person name="Baldrian P."/>
            <person name="Stursova M."/>
            <person name="Weitz H."/>
            <person name="Taylor A."/>
            <person name="Grigoriev I.V."/>
            <person name="Nagy L.G."/>
            <person name="Martin F."/>
            <person name="Kauserud H."/>
        </authorList>
    </citation>
    <scope>NUCLEOTIDE SEQUENCE</scope>
    <source>
        <strain evidence="2">9284</strain>
    </source>
</reference>